<dbReference type="AlphaFoldDB" id="A0A5C6NA23"/>
<protein>
    <submittedName>
        <fullName evidence="2">Uncharacterized protein</fullName>
    </submittedName>
</protein>
<accession>A0A5C6NA23</accession>
<sequence length="124" mass="13291">MARTSARQGDACATKSSTPKPPEEVAALVGFPDQTESDVAPAGFFTQVATKVPIAEDHTSSDVQQEIFHLLTVAGLIAVADASEHCRTQTGQHVSPDILQSSNMCLSDRGSRAQLQREELSRRV</sequence>
<feature type="region of interest" description="Disordered" evidence="1">
    <location>
        <begin position="1"/>
        <end position="22"/>
    </location>
</feature>
<organism evidence="2 3">
    <name type="scientific">Takifugu flavidus</name>
    <name type="common">sansaifugu</name>
    <dbReference type="NCBI Taxonomy" id="433684"/>
    <lineage>
        <taxon>Eukaryota</taxon>
        <taxon>Metazoa</taxon>
        <taxon>Chordata</taxon>
        <taxon>Craniata</taxon>
        <taxon>Vertebrata</taxon>
        <taxon>Euteleostomi</taxon>
        <taxon>Actinopterygii</taxon>
        <taxon>Neopterygii</taxon>
        <taxon>Teleostei</taxon>
        <taxon>Neoteleostei</taxon>
        <taxon>Acanthomorphata</taxon>
        <taxon>Eupercaria</taxon>
        <taxon>Tetraodontiformes</taxon>
        <taxon>Tetradontoidea</taxon>
        <taxon>Tetraodontidae</taxon>
        <taxon>Takifugu</taxon>
    </lineage>
</organism>
<keyword evidence="3" id="KW-1185">Reference proteome</keyword>
<comment type="caution">
    <text evidence="2">The sequence shown here is derived from an EMBL/GenBank/DDBJ whole genome shotgun (WGS) entry which is preliminary data.</text>
</comment>
<evidence type="ECO:0000313" key="3">
    <source>
        <dbReference type="Proteomes" id="UP000324091"/>
    </source>
</evidence>
<evidence type="ECO:0000256" key="1">
    <source>
        <dbReference type="SAM" id="MobiDB-lite"/>
    </source>
</evidence>
<reference evidence="2 3" key="1">
    <citation type="submission" date="2019-04" db="EMBL/GenBank/DDBJ databases">
        <title>Chromosome genome assembly for Takifugu flavidus.</title>
        <authorList>
            <person name="Xiao S."/>
        </authorList>
    </citation>
    <scope>NUCLEOTIDE SEQUENCE [LARGE SCALE GENOMIC DNA]</scope>
    <source>
        <strain evidence="2">HTHZ2018</strain>
        <tissue evidence="2">Muscle</tissue>
    </source>
</reference>
<name>A0A5C6NA23_9TELE</name>
<gene>
    <name evidence="2" type="ORF">D4764_03G0010010</name>
</gene>
<dbReference type="Proteomes" id="UP000324091">
    <property type="component" value="Chromosome 3"/>
</dbReference>
<evidence type="ECO:0000313" key="2">
    <source>
        <dbReference type="EMBL" id="TWW63993.1"/>
    </source>
</evidence>
<proteinExistence type="predicted"/>
<dbReference type="EMBL" id="RHFK02000016">
    <property type="protein sequence ID" value="TWW63993.1"/>
    <property type="molecule type" value="Genomic_DNA"/>
</dbReference>